<dbReference type="GO" id="GO:0005886">
    <property type="term" value="C:plasma membrane"/>
    <property type="evidence" value="ECO:0007669"/>
    <property type="project" value="TreeGrafter"/>
</dbReference>
<keyword evidence="5" id="KW-1133">Transmembrane helix</keyword>
<proteinExistence type="predicted"/>
<accession>A0A267G753</accession>
<dbReference type="SMART" id="SM00369">
    <property type="entry name" value="LRR_TYP"/>
    <property type="match status" value="6"/>
</dbReference>
<feature type="domain" description="LRRCT" evidence="7">
    <location>
        <begin position="510"/>
        <end position="559"/>
    </location>
</feature>
<dbReference type="OrthoDB" id="6287021at2759"/>
<dbReference type="InterPro" id="IPR003591">
    <property type="entry name" value="Leu-rich_rpt_typical-subtyp"/>
</dbReference>
<name>A0A267G753_9PLAT</name>
<evidence type="ECO:0000256" key="1">
    <source>
        <dbReference type="ARBA" id="ARBA00022614"/>
    </source>
</evidence>
<dbReference type="AlphaFoldDB" id="A0A267G753"/>
<evidence type="ECO:0000256" key="6">
    <source>
        <dbReference type="SAM" id="SignalP"/>
    </source>
</evidence>
<evidence type="ECO:0000256" key="4">
    <source>
        <dbReference type="SAM" id="MobiDB-lite"/>
    </source>
</evidence>
<dbReference type="InterPro" id="IPR050541">
    <property type="entry name" value="LRR_TM_domain-containing"/>
</dbReference>
<dbReference type="InterPro" id="IPR001611">
    <property type="entry name" value="Leu-rich_rpt"/>
</dbReference>
<comment type="caution">
    <text evidence="8">The sequence shown here is derived from an EMBL/GenBank/DDBJ whole genome shotgun (WGS) entry which is preliminary data.</text>
</comment>
<dbReference type="Gene3D" id="3.80.10.10">
    <property type="entry name" value="Ribonuclease Inhibitor"/>
    <property type="match status" value="3"/>
</dbReference>
<feature type="compositionally biased region" description="Polar residues" evidence="4">
    <location>
        <begin position="798"/>
        <end position="807"/>
    </location>
</feature>
<feature type="region of interest" description="Disordered" evidence="4">
    <location>
        <begin position="732"/>
        <end position="809"/>
    </location>
</feature>
<feature type="compositionally biased region" description="Low complexity" evidence="4">
    <location>
        <begin position="903"/>
        <end position="919"/>
    </location>
</feature>
<keyword evidence="5" id="KW-0472">Membrane</keyword>
<feature type="chain" id="PRO_5012899114" description="LRRCT domain-containing protein" evidence="6">
    <location>
        <begin position="25"/>
        <end position="1003"/>
    </location>
</feature>
<feature type="compositionally biased region" description="Low complexity" evidence="4">
    <location>
        <begin position="768"/>
        <end position="782"/>
    </location>
</feature>
<dbReference type="PROSITE" id="PS51450">
    <property type="entry name" value="LRR"/>
    <property type="match status" value="2"/>
</dbReference>
<evidence type="ECO:0000259" key="7">
    <source>
        <dbReference type="SMART" id="SM00082"/>
    </source>
</evidence>
<sequence>MISLQRSELFVVFCMNMAVALNSALYLSQENYAPCSFTSSPFRILDCSNKDLSDVPQVDRLMAVSAFYLDGNPIKSIGPSAFANMSSSLSFLSLTSTVAMDRIDDAAFTSLTALTSLNVEATKGNELSMNKVNIDKLFSGLKNLATVRMVSVNIKELPISFGGGTNIGNVSFVRAAIATIDLYAFSNASNLRSLDLSNNPLNLASTKMNWLGSAENLETVTLSTCEITSENLGQIPSMPKLRRLDLRLNKLKRLDTNSLVNVASSLEELVLSSNQISDVSTQGLANLASLKQLIMISNLNINAIPPEIKQLSNLELLDLRGTKVAGIQADSFHTNSKLKILKLDYTNVHSFHALAFARAANLEEFTVSAGSLSTSAILDTAGTQRPGNWSVILTEIPRIKVLSLSGIGMNANERGGITDGIWSSLILLPSLQKLTLEKNKLSSIPDFYFSYFRNLTYVNLRNNNISKLTSASMYGLGATKLLLQNNYLSYMDNCTLSMFEKLDSVSLGGNPFYCGCAMQWLWRRVSAEIAINLVSMQCSSPAKLSGRTWNTLSESDFCDLGETAPNNCSIQIPTTESPTTFSYLLDIKITKDTESTVRLEANLDRLVGKFSAYFIRYWLISQPEVVFNTSLMPLKAAVTTLRARVNEKYRYCYVLSNGTSQLLESLANCRDFTLTGLASAAVIAISVLAAILGIALIFVIVCLVCKKLRHRQSTQMRGYTEEDPYAYVYPDEKQVGKQPPNKSQFQATLRPESKRFSKRSRPNLSGSRPSLATSTTTLATPRMSSSGFAIQNGARPMSGQSMNQQHHQNPRLLREGVQPSQSMLSIANDKRARPEQHTQQQLSRSQDHLSGVSERGRSSRALPPAPRQAHSQELVLDVSQAVGRFKHLQQYPEQPPSLPPPRSRLLSLASEQQQQQPQPLSYTGYYGDGAYLPMSQATAGCLGESSTDQDHRLQTPVSLAYNEYLPDNEAQHGFSHSDRVAGGVDNSAFQRHETSGYYEMGQF</sequence>
<gene>
    <name evidence="8" type="ORF">BOX15_Mlig010234g2</name>
</gene>
<protein>
    <recommendedName>
        <fullName evidence="7">LRRCT domain-containing protein</fullName>
    </recommendedName>
</protein>
<dbReference type="STRING" id="282301.A0A267G753"/>
<feature type="compositionally biased region" description="Pro residues" evidence="4">
    <location>
        <begin position="893"/>
        <end position="902"/>
    </location>
</feature>
<keyword evidence="1" id="KW-0433">Leucine-rich repeat</keyword>
<evidence type="ECO:0000313" key="9">
    <source>
        <dbReference type="Proteomes" id="UP000215902"/>
    </source>
</evidence>
<dbReference type="SMART" id="SM00082">
    <property type="entry name" value="LRRCT"/>
    <property type="match status" value="1"/>
</dbReference>
<dbReference type="Pfam" id="PF13306">
    <property type="entry name" value="LRR_5"/>
    <property type="match status" value="2"/>
</dbReference>
<feature type="transmembrane region" description="Helical" evidence="5">
    <location>
        <begin position="677"/>
        <end position="705"/>
    </location>
</feature>
<dbReference type="Pfam" id="PF13855">
    <property type="entry name" value="LRR_8"/>
    <property type="match status" value="2"/>
</dbReference>
<organism evidence="8 9">
    <name type="scientific">Macrostomum lignano</name>
    <dbReference type="NCBI Taxonomy" id="282301"/>
    <lineage>
        <taxon>Eukaryota</taxon>
        <taxon>Metazoa</taxon>
        <taxon>Spiralia</taxon>
        <taxon>Lophotrochozoa</taxon>
        <taxon>Platyhelminthes</taxon>
        <taxon>Rhabditophora</taxon>
        <taxon>Macrostomorpha</taxon>
        <taxon>Macrostomida</taxon>
        <taxon>Macrostomidae</taxon>
        <taxon>Macrostomum</taxon>
    </lineage>
</organism>
<dbReference type="PANTHER" id="PTHR24369:SF210">
    <property type="entry name" value="CHAOPTIN-RELATED"/>
    <property type="match status" value="1"/>
</dbReference>
<evidence type="ECO:0000256" key="5">
    <source>
        <dbReference type="SAM" id="Phobius"/>
    </source>
</evidence>
<evidence type="ECO:0000256" key="3">
    <source>
        <dbReference type="ARBA" id="ARBA00022737"/>
    </source>
</evidence>
<feature type="region of interest" description="Disordered" evidence="4">
    <location>
        <begin position="890"/>
        <end position="919"/>
    </location>
</feature>
<dbReference type="InterPro" id="IPR032675">
    <property type="entry name" value="LRR_dom_sf"/>
</dbReference>
<dbReference type="Proteomes" id="UP000215902">
    <property type="component" value="Unassembled WGS sequence"/>
</dbReference>
<dbReference type="InterPro" id="IPR026906">
    <property type="entry name" value="LRR_5"/>
</dbReference>
<keyword evidence="9" id="KW-1185">Reference proteome</keyword>
<dbReference type="SUPFAM" id="SSF52058">
    <property type="entry name" value="L domain-like"/>
    <property type="match status" value="2"/>
</dbReference>
<evidence type="ECO:0000256" key="2">
    <source>
        <dbReference type="ARBA" id="ARBA00022729"/>
    </source>
</evidence>
<keyword evidence="2 6" id="KW-0732">Signal</keyword>
<dbReference type="InterPro" id="IPR000483">
    <property type="entry name" value="Cys-rich_flank_reg_C"/>
</dbReference>
<reference evidence="8 9" key="1">
    <citation type="submission" date="2017-06" db="EMBL/GenBank/DDBJ databases">
        <title>A platform for efficient transgenesis in Macrostomum lignano, a flatworm model organism for stem cell research.</title>
        <authorList>
            <person name="Berezikov E."/>
        </authorList>
    </citation>
    <scope>NUCLEOTIDE SEQUENCE [LARGE SCALE GENOMIC DNA]</scope>
    <source>
        <strain evidence="8">DV1</strain>
        <tissue evidence="8">Whole organism</tissue>
    </source>
</reference>
<evidence type="ECO:0000313" key="8">
    <source>
        <dbReference type="EMBL" id="PAA81247.1"/>
    </source>
</evidence>
<dbReference type="PANTHER" id="PTHR24369">
    <property type="entry name" value="ANTIGEN BSP, PUTATIVE-RELATED"/>
    <property type="match status" value="1"/>
</dbReference>
<keyword evidence="5" id="KW-0812">Transmembrane</keyword>
<dbReference type="EMBL" id="NIVC01000543">
    <property type="protein sequence ID" value="PAA81247.1"/>
    <property type="molecule type" value="Genomic_DNA"/>
</dbReference>
<feature type="region of interest" description="Disordered" evidence="4">
    <location>
        <begin position="829"/>
        <end position="871"/>
    </location>
</feature>
<keyword evidence="3" id="KW-0677">Repeat</keyword>
<feature type="signal peptide" evidence="6">
    <location>
        <begin position="1"/>
        <end position="24"/>
    </location>
</feature>